<organism evidence="2">
    <name type="scientific">hydrothermal vent metagenome</name>
    <dbReference type="NCBI Taxonomy" id="652676"/>
    <lineage>
        <taxon>unclassified sequences</taxon>
        <taxon>metagenomes</taxon>
        <taxon>ecological metagenomes</taxon>
    </lineage>
</organism>
<dbReference type="EMBL" id="UOEB01000288">
    <property type="protein sequence ID" value="VAV86073.1"/>
    <property type="molecule type" value="Genomic_DNA"/>
</dbReference>
<dbReference type="InterPro" id="IPR025665">
    <property type="entry name" value="Beta-barrel_OMP_2"/>
</dbReference>
<dbReference type="AlphaFoldDB" id="A0A3B0RNH2"/>
<sequence>MKKILLLFTLTLITSNVFAQEENDIKTAKVNFGIKVGYNSVQIKAVTASSDNVQKKAGVYAGIFINIPTSDVFSIQPEVIYSSSEFAGRDKMSLLHIPVLFSFKLTNNFTGFFGPEAQFLLSLGNAPNKDLFNTFLFGFTFGVNYKITPNIYIEARPYFAFNKFLEDSSGFRKFNILQLGLVYKF</sequence>
<dbReference type="InterPro" id="IPR011250">
    <property type="entry name" value="OMP/PagP_B-barrel"/>
</dbReference>
<dbReference type="SUPFAM" id="SSF56925">
    <property type="entry name" value="OMPA-like"/>
    <property type="match status" value="1"/>
</dbReference>
<proteinExistence type="predicted"/>
<reference evidence="2" key="1">
    <citation type="submission" date="2018-06" db="EMBL/GenBank/DDBJ databases">
        <authorList>
            <person name="Zhirakovskaya E."/>
        </authorList>
    </citation>
    <scope>NUCLEOTIDE SEQUENCE</scope>
</reference>
<name>A0A3B0RNH2_9ZZZZ</name>
<dbReference type="Pfam" id="PF13568">
    <property type="entry name" value="OMP_b-brl_2"/>
    <property type="match status" value="1"/>
</dbReference>
<protein>
    <recommendedName>
        <fullName evidence="1">Outer membrane protein beta-barrel domain-containing protein</fullName>
    </recommendedName>
</protein>
<feature type="domain" description="Outer membrane protein beta-barrel" evidence="1">
    <location>
        <begin position="18"/>
        <end position="165"/>
    </location>
</feature>
<evidence type="ECO:0000259" key="1">
    <source>
        <dbReference type="Pfam" id="PF13568"/>
    </source>
</evidence>
<dbReference type="Gene3D" id="2.40.160.20">
    <property type="match status" value="1"/>
</dbReference>
<accession>A0A3B0RNH2</accession>
<evidence type="ECO:0000313" key="2">
    <source>
        <dbReference type="EMBL" id="VAV86073.1"/>
    </source>
</evidence>
<gene>
    <name evidence="2" type="ORF">MNBD_BACTEROID02-927</name>
</gene>